<evidence type="ECO:0000256" key="8">
    <source>
        <dbReference type="ARBA" id="ARBA00022833"/>
    </source>
</evidence>
<organism evidence="18 19">
    <name type="scientific">Aquilegia coerulea</name>
    <name type="common">Rocky mountain columbine</name>
    <dbReference type="NCBI Taxonomy" id="218851"/>
    <lineage>
        <taxon>Eukaryota</taxon>
        <taxon>Viridiplantae</taxon>
        <taxon>Streptophyta</taxon>
        <taxon>Embryophyta</taxon>
        <taxon>Tracheophyta</taxon>
        <taxon>Spermatophyta</taxon>
        <taxon>Magnoliopsida</taxon>
        <taxon>Ranunculales</taxon>
        <taxon>Ranunculaceae</taxon>
        <taxon>Thalictroideae</taxon>
        <taxon>Aquilegia</taxon>
    </lineage>
</organism>
<keyword evidence="5" id="KW-0479">Metal-binding</keyword>
<evidence type="ECO:0000313" key="18">
    <source>
        <dbReference type="EMBL" id="PIA63949.1"/>
    </source>
</evidence>
<dbReference type="SMART" id="SM00466">
    <property type="entry name" value="SRA"/>
    <property type="match status" value="1"/>
</dbReference>
<dbReference type="FunFam" id="3.30.40.10:FF:000665">
    <property type="entry name" value="Predicted protein"/>
    <property type="match status" value="1"/>
</dbReference>
<keyword evidence="6 12" id="KW-0863">Zinc-finger</keyword>
<feature type="domain" description="RING-type" evidence="16">
    <location>
        <begin position="146"/>
        <end position="185"/>
    </location>
</feature>
<dbReference type="FunCoup" id="A0A2G5F7H4">
    <property type="interactions" value="2062"/>
</dbReference>
<dbReference type="Gene3D" id="3.30.40.10">
    <property type="entry name" value="Zinc/RING finger domain, C3HC4 (zinc finger)"/>
    <property type="match status" value="3"/>
</dbReference>
<gene>
    <name evidence="18" type="ORF">AQUCO_00201340v1</name>
</gene>
<dbReference type="InterPro" id="IPR013083">
    <property type="entry name" value="Znf_RING/FYVE/PHD"/>
</dbReference>
<dbReference type="GO" id="GO:0044027">
    <property type="term" value="P:negative regulation of gene expression via chromosomal CpG island methylation"/>
    <property type="evidence" value="ECO:0007669"/>
    <property type="project" value="TreeGrafter"/>
</dbReference>
<accession>A0A2G5F7H4</accession>
<dbReference type="FunFam" id="2.30.280.10:FF:000002">
    <property type="entry name" value="E3 ubiquitin-protein ligase ORTHRUS 2"/>
    <property type="match status" value="1"/>
</dbReference>
<dbReference type="SUPFAM" id="SSF57903">
    <property type="entry name" value="FYVE/PHD zinc finger"/>
    <property type="match status" value="1"/>
</dbReference>
<comment type="pathway">
    <text evidence="2">Protein modification; protein ubiquitination.</text>
</comment>
<dbReference type="GO" id="GO:0005634">
    <property type="term" value="C:nucleus"/>
    <property type="evidence" value="ECO:0007669"/>
    <property type="project" value="UniProtKB-SubCell"/>
</dbReference>
<dbReference type="InterPro" id="IPR001841">
    <property type="entry name" value="Znf_RING"/>
</dbReference>
<feature type="domain" description="RING-type" evidence="16">
    <location>
        <begin position="518"/>
        <end position="561"/>
    </location>
</feature>
<dbReference type="GO" id="GO:0061630">
    <property type="term" value="F:ubiquitin protein ligase activity"/>
    <property type="evidence" value="ECO:0007669"/>
    <property type="project" value="UniProtKB-EC"/>
</dbReference>
<feature type="compositionally biased region" description="Acidic residues" evidence="14">
    <location>
        <begin position="615"/>
        <end position="627"/>
    </location>
</feature>
<dbReference type="InterPro" id="IPR019786">
    <property type="entry name" value="Zinc_finger_PHD-type_CS"/>
</dbReference>
<name>A0A2G5F7H4_AQUCA</name>
<dbReference type="InterPro" id="IPR036987">
    <property type="entry name" value="SRA-YDG_sf"/>
</dbReference>
<feature type="region of interest" description="Disordered" evidence="14">
    <location>
        <begin position="654"/>
        <end position="748"/>
    </location>
</feature>
<dbReference type="UniPathway" id="UPA00143"/>
<dbReference type="AlphaFoldDB" id="A0A2G5F7H4"/>
<dbReference type="InterPro" id="IPR003105">
    <property type="entry name" value="SRA_YDG"/>
</dbReference>
<evidence type="ECO:0000256" key="14">
    <source>
        <dbReference type="SAM" id="MobiDB-lite"/>
    </source>
</evidence>
<comment type="subcellular location">
    <subcellularLocation>
        <location evidence="13">Nucleus</location>
    </subcellularLocation>
</comment>
<evidence type="ECO:0000256" key="7">
    <source>
        <dbReference type="ARBA" id="ARBA00022786"/>
    </source>
</evidence>
<dbReference type="InterPro" id="IPR017907">
    <property type="entry name" value="Znf_RING_CS"/>
</dbReference>
<dbReference type="GO" id="GO:0008270">
    <property type="term" value="F:zinc ion binding"/>
    <property type="evidence" value="ECO:0007669"/>
    <property type="project" value="UniProtKB-KW"/>
</dbReference>
<keyword evidence="7" id="KW-0833">Ubl conjugation pathway</keyword>
<dbReference type="InterPro" id="IPR047498">
    <property type="entry name" value="RING-HC_ORTHRUS_rpt1"/>
</dbReference>
<keyword evidence="8" id="KW-0862">Zinc</keyword>
<keyword evidence="4" id="KW-0808">Transferase</keyword>
<dbReference type="STRING" id="218851.A0A2G5F7H4"/>
<evidence type="ECO:0000313" key="19">
    <source>
        <dbReference type="Proteomes" id="UP000230069"/>
    </source>
</evidence>
<dbReference type="PROSITE" id="PS51015">
    <property type="entry name" value="YDG"/>
    <property type="match status" value="1"/>
</dbReference>
<reference evidence="18 19" key="1">
    <citation type="submission" date="2017-09" db="EMBL/GenBank/DDBJ databases">
        <title>WGS assembly of Aquilegia coerulea Goldsmith.</title>
        <authorList>
            <person name="Hodges S."/>
            <person name="Kramer E."/>
            <person name="Nordborg M."/>
            <person name="Tomkins J."/>
            <person name="Borevitz J."/>
            <person name="Derieg N."/>
            <person name="Yan J."/>
            <person name="Mihaltcheva S."/>
            <person name="Hayes R.D."/>
            <person name="Rokhsar D."/>
        </authorList>
    </citation>
    <scope>NUCLEOTIDE SEQUENCE [LARGE SCALE GENOMIC DNA]</scope>
    <source>
        <strain evidence="19">cv. Goldsmith</strain>
    </source>
</reference>
<dbReference type="InterPro" id="IPR027370">
    <property type="entry name" value="Znf-RING_euk"/>
</dbReference>
<dbReference type="PROSITE" id="PS01359">
    <property type="entry name" value="ZF_PHD_1"/>
    <property type="match status" value="1"/>
</dbReference>
<dbReference type="SUPFAM" id="SSF57850">
    <property type="entry name" value="RING/U-box"/>
    <property type="match status" value="2"/>
</dbReference>
<dbReference type="Pfam" id="PF00097">
    <property type="entry name" value="zf-C3HC4"/>
    <property type="match status" value="1"/>
</dbReference>
<dbReference type="Pfam" id="PF02182">
    <property type="entry name" value="SAD_SRA"/>
    <property type="match status" value="1"/>
</dbReference>
<dbReference type="PROSITE" id="PS00518">
    <property type="entry name" value="ZF_RING_1"/>
    <property type="match status" value="1"/>
</dbReference>
<sequence>MAQVSNLPCDGEGICMLCKTKPSQEETLTCKTCITPWHITCLSSPPETLLSSLQWDCPDCSSISAVGETTTFVSVGLSDGSGDLIAAIRAIEADESLTEQQKAKKRQQLMTKGKGDESVSDLDDEEKEKTSEENDVLNLLDENFNCSFCMKLPERPVRTPCGHNFCLKCFEKWISKGKRSCAKCRTTIPSKMASQPRINLSLVAAIRMAKMSKSITSGTQQKVYHFVHNQHRPDKAFTTERAKKSGKANACSGKIFVTVPPDHFGPILAENDPDRKQGVLVGECWEDRMECRQWGAHLPHVAGIAGQSEYGAQSVALSGGYEDDEDHGEWFLYTGSGGRDLSGNKRTNKSQSFDQKFDKMNEALRVSCKKGFPVRVVRSHKEKRSSYAPEKGVRYDGVYRIEKCWRKAGVQGFKVCRYLFVRCDNEPAPWTSDEHGDRPRPLPAIKELKGATDITERKEGPSWDYDEKDSCWKWKRPPPVSRRSVDTGNPEDRKRARKAISKAQNLSVRERLLKEFSCSICRNVLNLPLTTDCGHNFCKPCLEGAFSGQSFVKERTCAGRRTLRAQKNVMKCPVSVCSFDISDFLKNPQVNSELMGMIESLQRKTEENFEKISEEEPTGTDEPSEMVSEEYEITERQDGANVVQNPLANPLKHVYKRRKYTDESKLSKPDGMENMDESSELENVKPMSTGTGTGDNEMEVKNSTPMSKSKLKANDGETTPIKLYEEVANEGSYSPSSPLHVRSDDDSE</sequence>
<dbReference type="EMBL" id="KZ305019">
    <property type="protein sequence ID" value="PIA63949.1"/>
    <property type="molecule type" value="Genomic_DNA"/>
</dbReference>
<evidence type="ECO:0000256" key="13">
    <source>
        <dbReference type="PROSITE-ProRule" id="PRU00358"/>
    </source>
</evidence>
<dbReference type="InterPro" id="IPR001965">
    <property type="entry name" value="Znf_PHD"/>
</dbReference>
<feature type="compositionally biased region" description="Basic and acidic residues" evidence="14">
    <location>
        <begin position="660"/>
        <end position="671"/>
    </location>
</feature>
<proteinExistence type="predicted"/>
<protein>
    <recommendedName>
        <fullName evidence="3">RING-type E3 ubiquitin transferase</fullName>
        <ecNumber evidence="3">2.3.2.27</ecNumber>
    </recommendedName>
</protein>
<dbReference type="CDD" id="cd23138">
    <property type="entry name" value="RING-HC_ORTHRUS_rpt1"/>
    <property type="match status" value="1"/>
</dbReference>
<dbReference type="InterPro" id="IPR019787">
    <property type="entry name" value="Znf_PHD-finger"/>
</dbReference>
<dbReference type="OrthoDB" id="2270193at2759"/>
<evidence type="ECO:0000256" key="4">
    <source>
        <dbReference type="ARBA" id="ARBA00022679"/>
    </source>
</evidence>
<evidence type="ECO:0000256" key="12">
    <source>
        <dbReference type="PROSITE-ProRule" id="PRU00175"/>
    </source>
</evidence>
<evidence type="ECO:0000259" key="17">
    <source>
        <dbReference type="PROSITE" id="PS51015"/>
    </source>
</evidence>
<dbReference type="SMART" id="SM00249">
    <property type="entry name" value="PHD"/>
    <property type="match status" value="1"/>
</dbReference>
<dbReference type="InParanoid" id="A0A2G5F7H4"/>
<dbReference type="GO" id="GO:0003677">
    <property type="term" value="F:DNA binding"/>
    <property type="evidence" value="ECO:0007669"/>
    <property type="project" value="UniProtKB-KW"/>
</dbReference>
<dbReference type="InterPro" id="IPR011011">
    <property type="entry name" value="Znf_FYVE_PHD"/>
</dbReference>
<keyword evidence="19" id="KW-1185">Reference proteome</keyword>
<feature type="domain" description="PHD-type" evidence="15">
    <location>
        <begin position="12"/>
        <end position="63"/>
    </location>
</feature>
<keyword evidence="11 13" id="KW-0539">Nucleus</keyword>
<evidence type="ECO:0000256" key="6">
    <source>
        <dbReference type="ARBA" id="ARBA00022771"/>
    </source>
</evidence>
<dbReference type="PANTHER" id="PTHR14140">
    <property type="entry name" value="E3 UBIQUITIN-PROTEIN LIGASE UHRF-RELATED"/>
    <property type="match status" value="1"/>
</dbReference>
<comment type="catalytic activity">
    <reaction evidence="1">
        <text>S-ubiquitinyl-[E2 ubiquitin-conjugating enzyme]-L-cysteine + [acceptor protein]-L-lysine = [E2 ubiquitin-conjugating enzyme]-L-cysteine + N(6)-ubiquitinyl-[acceptor protein]-L-lysine.</text>
        <dbReference type="EC" id="2.3.2.27"/>
    </reaction>
</comment>
<evidence type="ECO:0000259" key="16">
    <source>
        <dbReference type="PROSITE" id="PS50089"/>
    </source>
</evidence>
<evidence type="ECO:0000256" key="10">
    <source>
        <dbReference type="ARBA" id="ARBA00023125"/>
    </source>
</evidence>
<evidence type="ECO:0000256" key="5">
    <source>
        <dbReference type="ARBA" id="ARBA00022723"/>
    </source>
</evidence>
<feature type="region of interest" description="Disordered" evidence="14">
    <location>
        <begin position="606"/>
        <end position="627"/>
    </location>
</feature>
<dbReference type="Gene3D" id="2.30.280.10">
    <property type="entry name" value="SRA-YDG"/>
    <property type="match status" value="1"/>
</dbReference>
<feature type="compositionally biased region" description="Basic and acidic residues" evidence="14">
    <location>
        <begin position="432"/>
        <end position="461"/>
    </location>
</feature>
<evidence type="ECO:0000256" key="9">
    <source>
        <dbReference type="ARBA" id="ARBA00022853"/>
    </source>
</evidence>
<dbReference type="InterPro" id="IPR018957">
    <property type="entry name" value="Znf_C3HC4_RING-type"/>
</dbReference>
<dbReference type="PROSITE" id="PS50089">
    <property type="entry name" value="ZF_RING_2"/>
    <property type="match status" value="2"/>
</dbReference>
<evidence type="ECO:0000256" key="1">
    <source>
        <dbReference type="ARBA" id="ARBA00000900"/>
    </source>
</evidence>
<dbReference type="InterPro" id="IPR015947">
    <property type="entry name" value="PUA-like_sf"/>
</dbReference>
<feature type="region of interest" description="Disordered" evidence="14">
    <location>
        <begin position="430"/>
        <end position="467"/>
    </location>
</feature>
<dbReference type="Pfam" id="PF13445">
    <property type="entry name" value="zf-RING_UBOX"/>
    <property type="match status" value="1"/>
</dbReference>
<dbReference type="PROSITE" id="PS50016">
    <property type="entry name" value="ZF_PHD_2"/>
    <property type="match status" value="1"/>
</dbReference>
<dbReference type="GO" id="GO:0016567">
    <property type="term" value="P:protein ubiquitination"/>
    <property type="evidence" value="ECO:0007669"/>
    <property type="project" value="UniProtKB-UniPathway"/>
</dbReference>
<evidence type="ECO:0000256" key="11">
    <source>
        <dbReference type="ARBA" id="ARBA00023242"/>
    </source>
</evidence>
<keyword evidence="10" id="KW-0238">DNA-binding</keyword>
<dbReference type="Proteomes" id="UP000230069">
    <property type="component" value="Unassembled WGS sequence"/>
</dbReference>
<evidence type="ECO:0000256" key="3">
    <source>
        <dbReference type="ARBA" id="ARBA00012483"/>
    </source>
</evidence>
<dbReference type="EC" id="2.3.2.27" evidence="3"/>
<evidence type="ECO:0000256" key="2">
    <source>
        <dbReference type="ARBA" id="ARBA00004906"/>
    </source>
</evidence>
<feature type="domain" description="YDG" evidence="17">
    <location>
        <begin position="274"/>
        <end position="422"/>
    </location>
</feature>
<dbReference type="InterPro" id="IPR045134">
    <property type="entry name" value="UHRF1/2-like"/>
</dbReference>
<dbReference type="SUPFAM" id="SSF88697">
    <property type="entry name" value="PUA domain-like"/>
    <property type="match status" value="1"/>
</dbReference>
<evidence type="ECO:0000259" key="15">
    <source>
        <dbReference type="PROSITE" id="PS50016"/>
    </source>
</evidence>
<dbReference type="SMART" id="SM00184">
    <property type="entry name" value="RING"/>
    <property type="match status" value="3"/>
</dbReference>
<dbReference type="PANTHER" id="PTHR14140:SF46">
    <property type="entry name" value="E3 UBIQUITIN-PROTEIN LIGASE ORTHRUS 1-RELATED"/>
    <property type="match status" value="1"/>
</dbReference>
<feature type="region of interest" description="Disordered" evidence="14">
    <location>
        <begin position="96"/>
        <end position="133"/>
    </location>
</feature>
<keyword evidence="9" id="KW-0156">Chromatin regulator</keyword>